<organism evidence="1 2">
    <name type="scientific">Sphingomonas suaedae</name>
    <dbReference type="NCBI Taxonomy" id="2599297"/>
    <lineage>
        <taxon>Bacteria</taxon>
        <taxon>Pseudomonadati</taxon>
        <taxon>Pseudomonadota</taxon>
        <taxon>Alphaproteobacteria</taxon>
        <taxon>Sphingomonadales</taxon>
        <taxon>Sphingomonadaceae</taxon>
        <taxon>Sphingomonas</taxon>
    </lineage>
</organism>
<dbReference type="PROSITE" id="PS51257">
    <property type="entry name" value="PROKAR_LIPOPROTEIN"/>
    <property type="match status" value="1"/>
</dbReference>
<keyword evidence="2" id="KW-1185">Reference proteome</keyword>
<name>A0A518RBB5_9SPHN</name>
<dbReference type="AlphaFoldDB" id="A0A518RBB5"/>
<evidence type="ECO:0000313" key="2">
    <source>
        <dbReference type="Proteomes" id="UP000318055"/>
    </source>
</evidence>
<gene>
    <name evidence="1" type="ORF">FPZ54_01025</name>
</gene>
<protein>
    <submittedName>
        <fullName evidence="1">Uncharacterized protein</fullName>
    </submittedName>
</protein>
<evidence type="ECO:0000313" key="1">
    <source>
        <dbReference type="EMBL" id="QDX24750.1"/>
    </source>
</evidence>
<dbReference type="EMBL" id="CP042239">
    <property type="protein sequence ID" value="QDX24750.1"/>
    <property type="molecule type" value="Genomic_DNA"/>
</dbReference>
<dbReference type="KEGG" id="ssua:FPZ54_01025"/>
<dbReference type="RefSeq" id="WP_145844332.1">
    <property type="nucleotide sequence ID" value="NZ_CP042239.1"/>
</dbReference>
<accession>A0A518RBB5</accession>
<dbReference type="OrthoDB" id="6057763at2"/>
<dbReference type="Proteomes" id="UP000318055">
    <property type="component" value="Chromosome"/>
</dbReference>
<sequence length="146" mass="15489">MNRLILFAPFALLAACSEEPALNDVTQNNAQVMEPLSLPDPVEPTPTASVAPGAAEIPQAFRGEWSEIAGDCGKGSNVTRLELTPDEVRFYESSGAVTAVSGADREIAVTARFTGEGETWTATRSFVLGEDGKTLTSQGMTRVRCP</sequence>
<proteinExistence type="predicted"/>
<reference evidence="1 2" key="1">
    <citation type="submission" date="2019-07" db="EMBL/GenBank/DDBJ databases">
        <title>Sphingomonas alkalisoli sp. nov., isolated from rhizosphere soil of Suaedae salsa.</title>
        <authorList>
            <person name="Zhang H."/>
            <person name="Xu L."/>
            <person name="Zhang J.-X."/>
            <person name="Sun J.-Q."/>
        </authorList>
    </citation>
    <scope>NUCLEOTIDE SEQUENCE [LARGE SCALE GENOMIC DNA]</scope>
    <source>
        <strain evidence="1 2">XS-10</strain>
    </source>
</reference>